<dbReference type="InterPro" id="IPR008920">
    <property type="entry name" value="TF_FadR/GntR_C"/>
</dbReference>
<evidence type="ECO:0000313" key="6">
    <source>
        <dbReference type="Proteomes" id="UP000550729"/>
    </source>
</evidence>
<dbReference type="EMBL" id="JABBNB010000015">
    <property type="protein sequence ID" value="NMO02603.1"/>
    <property type="molecule type" value="Genomic_DNA"/>
</dbReference>
<evidence type="ECO:0000256" key="3">
    <source>
        <dbReference type="ARBA" id="ARBA00023163"/>
    </source>
</evidence>
<accession>A0A848L1X3</accession>
<dbReference type="GO" id="GO:0003700">
    <property type="term" value="F:DNA-binding transcription factor activity"/>
    <property type="evidence" value="ECO:0007669"/>
    <property type="project" value="InterPro"/>
</dbReference>
<protein>
    <submittedName>
        <fullName evidence="5">FadR family transcriptional regulator</fullName>
    </submittedName>
</protein>
<dbReference type="PROSITE" id="PS50949">
    <property type="entry name" value="HTH_GNTR"/>
    <property type="match status" value="1"/>
</dbReference>
<name>A0A848L1X3_9ACTN</name>
<dbReference type="InterPro" id="IPR036390">
    <property type="entry name" value="WH_DNA-bd_sf"/>
</dbReference>
<dbReference type="Proteomes" id="UP000550729">
    <property type="component" value="Unassembled WGS sequence"/>
</dbReference>
<organism evidence="5 6">
    <name type="scientific">Gordonia asplenii</name>
    <dbReference type="NCBI Taxonomy" id="2725283"/>
    <lineage>
        <taxon>Bacteria</taxon>
        <taxon>Bacillati</taxon>
        <taxon>Actinomycetota</taxon>
        <taxon>Actinomycetes</taxon>
        <taxon>Mycobacteriales</taxon>
        <taxon>Gordoniaceae</taxon>
        <taxon>Gordonia</taxon>
    </lineage>
</organism>
<evidence type="ECO:0000259" key="4">
    <source>
        <dbReference type="PROSITE" id="PS50949"/>
    </source>
</evidence>
<evidence type="ECO:0000256" key="1">
    <source>
        <dbReference type="ARBA" id="ARBA00023015"/>
    </source>
</evidence>
<dbReference type="PANTHER" id="PTHR43537">
    <property type="entry name" value="TRANSCRIPTIONAL REGULATOR, GNTR FAMILY"/>
    <property type="match status" value="1"/>
</dbReference>
<evidence type="ECO:0000313" key="5">
    <source>
        <dbReference type="EMBL" id="NMO02603.1"/>
    </source>
</evidence>
<dbReference type="AlphaFoldDB" id="A0A848L1X3"/>
<dbReference type="PANTHER" id="PTHR43537:SF24">
    <property type="entry name" value="GLUCONATE OPERON TRANSCRIPTIONAL REPRESSOR"/>
    <property type="match status" value="1"/>
</dbReference>
<reference evidence="5 6" key="1">
    <citation type="submission" date="2020-04" db="EMBL/GenBank/DDBJ databases">
        <title>Gordonia sp. nov. TBRC 11910.</title>
        <authorList>
            <person name="Suriyachadkun C."/>
        </authorList>
    </citation>
    <scope>NUCLEOTIDE SEQUENCE [LARGE SCALE GENOMIC DNA]</scope>
    <source>
        <strain evidence="5 6">TBRC 11910</strain>
    </source>
</reference>
<keyword evidence="2" id="KW-0238">DNA-binding</keyword>
<dbReference type="InterPro" id="IPR000524">
    <property type="entry name" value="Tscrpt_reg_HTH_GntR"/>
</dbReference>
<dbReference type="Pfam" id="PF07729">
    <property type="entry name" value="FCD"/>
    <property type="match status" value="1"/>
</dbReference>
<comment type="caution">
    <text evidence="5">The sequence shown here is derived from an EMBL/GenBank/DDBJ whole genome shotgun (WGS) entry which is preliminary data.</text>
</comment>
<evidence type="ECO:0000256" key="2">
    <source>
        <dbReference type="ARBA" id="ARBA00023125"/>
    </source>
</evidence>
<dbReference type="InterPro" id="IPR036388">
    <property type="entry name" value="WH-like_DNA-bd_sf"/>
</dbReference>
<proteinExistence type="predicted"/>
<dbReference type="RefSeq" id="WP_170195108.1">
    <property type="nucleotide sequence ID" value="NZ_JABBNB010000015.1"/>
</dbReference>
<dbReference type="SUPFAM" id="SSF48008">
    <property type="entry name" value="GntR ligand-binding domain-like"/>
    <property type="match status" value="1"/>
</dbReference>
<keyword evidence="3" id="KW-0804">Transcription</keyword>
<gene>
    <name evidence="5" type="ORF">HH308_15425</name>
</gene>
<sequence length="246" mass="26988">MPEETPRKQGSRAPQSKVFVARAGAFAQRTRAEELAAALDDRIRSERLAVGELVGTLDSLRAETGFAYSTVSEAVRLLRDRGILEIRPGRNGGLFVAESGPVVRMRHTLLNVSEAPETVADAIELRDHLEALIDVSAARHCTDSDAAELTGLLETMRAASTWDDFLHANWALHERIAAICPNEMARAVYVGTLGHLGSTSARIDDSDADEYRRRRTQIHVDLVDAITRGDEQAVREAVARHNNTTV</sequence>
<dbReference type="Pfam" id="PF00392">
    <property type="entry name" value="GntR"/>
    <property type="match status" value="1"/>
</dbReference>
<dbReference type="Gene3D" id="1.10.10.10">
    <property type="entry name" value="Winged helix-like DNA-binding domain superfamily/Winged helix DNA-binding domain"/>
    <property type="match status" value="1"/>
</dbReference>
<keyword evidence="1" id="KW-0805">Transcription regulation</keyword>
<dbReference type="SUPFAM" id="SSF46785">
    <property type="entry name" value="Winged helix' DNA-binding domain"/>
    <property type="match status" value="1"/>
</dbReference>
<dbReference type="GO" id="GO:0003677">
    <property type="term" value="F:DNA binding"/>
    <property type="evidence" value="ECO:0007669"/>
    <property type="project" value="UniProtKB-KW"/>
</dbReference>
<dbReference type="Gene3D" id="1.20.120.530">
    <property type="entry name" value="GntR ligand-binding domain-like"/>
    <property type="match status" value="1"/>
</dbReference>
<dbReference type="InterPro" id="IPR011711">
    <property type="entry name" value="GntR_C"/>
</dbReference>
<dbReference type="SMART" id="SM00895">
    <property type="entry name" value="FCD"/>
    <property type="match status" value="1"/>
</dbReference>
<feature type="domain" description="HTH gntR-type" evidence="4">
    <location>
        <begin position="29"/>
        <end position="99"/>
    </location>
</feature>
<keyword evidence="6" id="KW-1185">Reference proteome</keyword>